<dbReference type="PANTHER" id="PTHR10681">
    <property type="entry name" value="THIOREDOXIN PEROXIDASE"/>
    <property type="match status" value="1"/>
</dbReference>
<dbReference type="PANTHER" id="PTHR10681:SF121">
    <property type="entry name" value="ALKYL HYDROPEROXIDE REDUCTASE C"/>
    <property type="match status" value="1"/>
</dbReference>
<dbReference type="eggNOG" id="COG0450">
    <property type="taxonomic scope" value="Bacteria"/>
</dbReference>
<dbReference type="AlphaFoldDB" id="K0UID9"/>
<dbReference type="Proteomes" id="UP000006072">
    <property type="component" value="Unassembled WGS sequence"/>
</dbReference>
<evidence type="ECO:0000256" key="4">
    <source>
        <dbReference type="ARBA" id="ARBA00023002"/>
    </source>
</evidence>
<dbReference type="InterPro" id="IPR000866">
    <property type="entry name" value="AhpC/TSA"/>
</dbReference>
<dbReference type="GO" id="GO:0033554">
    <property type="term" value="P:cellular response to stress"/>
    <property type="evidence" value="ECO:0007669"/>
    <property type="project" value="TreeGrafter"/>
</dbReference>
<evidence type="ECO:0000256" key="5">
    <source>
        <dbReference type="ARBA" id="ARBA00023284"/>
    </source>
</evidence>
<evidence type="ECO:0000256" key="2">
    <source>
        <dbReference type="ARBA" id="ARBA00022559"/>
    </source>
</evidence>
<organism evidence="7 8">
    <name type="scientific">Mycolicibacterium vaccae ATCC 25954</name>
    <dbReference type="NCBI Taxonomy" id="1194972"/>
    <lineage>
        <taxon>Bacteria</taxon>
        <taxon>Bacillati</taxon>
        <taxon>Actinomycetota</taxon>
        <taxon>Actinomycetes</taxon>
        <taxon>Mycobacteriales</taxon>
        <taxon>Mycobacteriaceae</taxon>
        <taxon>Mycolicibacterium</taxon>
    </lineage>
</organism>
<dbReference type="InterPro" id="IPR036249">
    <property type="entry name" value="Thioredoxin-like_sf"/>
</dbReference>
<gene>
    <name evidence="7" type="ORF">MVAC_21413</name>
</gene>
<comment type="similarity">
    <text evidence="1">Belongs to the peroxiredoxin family. AhpC/Prx1 subfamily.</text>
</comment>
<dbReference type="InterPro" id="IPR013766">
    <property type="entry name" value="Thioredoxin_domain"/>
</dbReference>
<dbReference type="GO" id="GO:0042744">
    <property type="term" value="P:hydrogen peroxide catabolic process"/>
    <property type="evidence" value="ECO:0007669"/>
    <property type="project" value="TreeGrafter"/>
</dbReference>
<keyword evidence="8" id="KW-1185">Reference proteome</keyword>
<feature type="domain" description="Thioredoxin" evidence="6">
    <location>
        <begin position="2"/>
        <end position="168"/>
    </location>
</feature>
<dbReference type="GO" id="GO:0008379">
    <property type="term" value="F:thioredoxin peroxidase activity"/>
    <property type="evidence" value="ECO:0007669"/>
    <property type="project" value="TreeGrafter"/>
</dbReference>
<name>K0UID9_MYCVA</name>
<dbReference type="EMBL" id="ALQA01000056">
    <property type="protein sequence ID" value="EJZ06606.1"/>
    <property type="molecule type" value="Genomic_DNA"/>
</dbReference>
<dbReference type="RefSeq" id="WP_003931652.1">
    <property type="nucleotide sequence ID" value="NZ_JH814693.1"/>
</dbReference>
<dbReference type="InterPro" id="IPR024706">
    <property type="entry name" value="Peroxiredoxin_AhpC-typ"/>
</dbReference>
<evidence type="ECO:0000313" key="7">
    <source>
        <dbReference type="EMBL" id="EJZ06606.1"/>
    </source>
</evidence>
<dbReference type="GO" id="GO:0005829">
    <property type="term" value="C:cytosol"/>
    <property type="evidence" value="ECO:0007669"/>
    <property type="project" value="TreeGrafter"/>
</dbReference>
<proteinExistence type="inferred from homology"/>
<reference evidence="7 8" key="1">
    <citation type="journal article" date="2012" name="J. Bacteriol.">
        <title>Complete Genome Sequence of Mycobacterium vaccae Type Strain ATCC 25954.</title>
        <authorList>
            <person name="Ho Y.S."/>
            <person name="Adroub S.A."/>
            <person name="Abadi M."/>
            <person name="Al Alwan B."/>
            <person name="Alkhateeb R."/>
            <person name="Gao G."/>
            <person name="Ragab A."/>
            <person name="Ali S."/>
            <person name="van Soolingen D."/>
            <person name="Bitter W."/>
            <person name="Pain A."/>
            <person name="Abdallah A.M."/>
        </authorList>
    </citation>
    <scope>NUCLEOTIDE SEQUENCE [LARGE SCALE GENOMIC DNA]</scope>
    <source>
        <strain evidence="7 8">ATCC 25954</strain>
    </source>
</reference>
<comment type="caution">
    <text evidence="7">The sequence shown here is derived from an EMBL/GenBank/DDBJ whole genome shotgun (WGS) entry which is preliminary data.</text>
</comment>
<dbReference type="InterPro" id="IPR050217">
    <property type="entry name" value="Peroxiredoxin"/>
</dbReference>
<dbReference type="Gene3D" id="3.40.30.10">
    <property type="entry name" value="Glutaredoxin"/>
    <property type="match status" value="1"/>
</dbReference>
<dbReference type="Pfam" id="PF00578">
    <property type="entry name" value="AhpC-TSA"/>
    <property type="match status" value="1"/>
</dbReference>
<accession>K0UID9</accession>
<keyword evidence="4" id="KW-0560">Oxidoreductase</keyword>
<dbReference type="SUPFAM" id="SSF52833">
    <property type="entry name" value="Thioredoxin-like"/>
    <property type="match status" value="1"/>
</dbReference>
<keyword evidence="5" id="KW-0676">Redox-active center</keyword>
<keyword evidence="3" id="KW-0049">Antioxidant</keyword>
<dbReference type="PATRIC" id="fig|1194972.3.peg.4269"/>
<keyword evidence="2" id="KW-0575">Peroxidase</keyword>
<evidence type="ECO:0000313" key="8">
    <source>
        <dbReference type="Proteomes" id="UP000006072"/>
    </source>
</evidence>
<protein>
    <submittedName>
        <fullName evidence="7">Putative alkylhydroperoxide reductase</fullName>
    </submittedName>
</protein>
<dbReference type="HOGENOM" id="CLU_042529_21_3_11"/>
<sequence length="189" mass="20540">MRSIGDHFPAYTATAVTGGDLSTADVEKPWNYFTTVSSNDHNGLWRILLFWPEDANGISGLELEAFGRANDSFVQRGAQVLGVSVDTKYTHFYARVRDKNLHAVPFPLLSDHNRCIGAAAGVLNSSGRAERATFIIDPQNRIRYVSASSAPAVRRPAAVLDMLADLQAEGQYAPRRADAVSNGYLLATA</sequence>
<evidence type="ECO:0000256" key="3">
    <source>
        <dbReference type="ARBA" id="ARBA00022862"/>
    </source>
</evidence>
<dbReference type="GO" id="GO:0006979">
    <property type="term" value="P:response to oxidative stress"/>
    <property type="evidence" value="ECO:0007669"/>
    <property type="project" value="TreeGrafter"/>
</dbReference>
<dbReference type="PIRSF" id="PIRSF000239">
    <property type="entry name" value="AHPC"/>
    <property type="match status" value="1"/>
</dbReference>
<evidence type="ECO:0000259" key="6">
    <source>
        <dbReference type="PROSITE" id="PS51352"/>
    </source>
</evidence>
<dbReference type="PROSITE" id="PS51352">
    <property type="entry name" value="THIOREDOXIN_2"/>
    <property type="match status" value="1"/>
</dbReference>
<evidence type="ECO:0000256" key="1">
    <source>
        <dbReference type="ARBA" id="ARBA00009796"/>
    </source>
</evidence>
<dbReference type="GO" id="GO:0045454">
    <property type="term" value="P:cell redox homeostasis"/>
    <property type="evidence" value="ECO:0007669"/>
    <property type="project" value="TreeGrafter"/>
</dbReference>